<sequence length="656" mass="71056">MALPKRSSPSPPQNSSGVTRDLKQRVILSLNKLSDRDTHAIACSELESIAQTLTPDSFSSFLSCIYTTDSSHKSPVRRQSVRLLGLMAAAHGDDLAPYVPRMVGSAVVRRLRDPDTAVRSACVEAVAAMAAQITRPPFSSFLRPLSEALLLEQDGNAQIGAALCLASAIEAAPRPDVAQLQRLLPRLVKLLRSPSFKAKPALLSLIGCTVGAGAARGGQLLAVVVSSLAEFLSSEDWAARKAAADALARVAVAERDLLPELKSSYLASFEARRFDKVKAVRDAINRMLDVWKDIPDISNNVPTPSQLKSSSIDSTSDGHFPSRSRSSGTLKSSSPYTRSSYSPLSRSTPSGSDKRSSGPPLLRKLDHNKLSDWKVEITVPNAPPVQGVCEDNLPNKKGIAGRFREQGENKNNRHLNSMIEAKRALFENKHDDKTLKFGGLRSGSRVVPVQEKETSESTVQRSNTSEELIRGNKDNDLSLIRKQLVQIESQQSSLLDLLQMFIGNSQNGMRSLETRVQRLEVALDEISHGLAVSTGRMVNSDTAGNACFKLPGAEFLSSKLWRRTEGRYSTSRFLTSSSSPLVSIRNVTDKEAAGSSHTESRRFGLKGGFVVNPLAEIHPESKGSTEVSSNRAPTNGLVHEPNGRQIIGVTQVAADL</sequence>
<organism evidence="1 2">
    <name type="scientific">Persea americana</name>
    <name type="common">Avocado</name>
    <dbReference type="NCBI Taxonomy" id="3435"/>
    <lineage>
        <taxon>Eukaryota</taxon>
        <taxon>Viridiplantae</taxon>
        <taxon>Streptophyta</taxon>
        <taxon>Embryophyta</taxon>
        <taxon>Tracheophyta</taxon>
        <taxon>Spermatophyta</taxon>
        <taxon>Magnoliopsida</taxon>
        <taxon>Magnoliidae</taxon>
        <taxon>Laurales</taxon>
        <taxon>Lauraceae</taxon>
        <taxon>Persea</taxon>
    </lineage>
</organism>
<evidence type="ECO:0000313" key="1">
    <source>
        <dbReference type="EMBL" id="KAJ8635087.1"/>
    </source>
</evidence>
<accession>A0ACC2LPT7</accession>
<proteinExistence type="predicted"/>
<gene>
    <name evidence="1" type="ORF">MRB53_009354</name>
</gene>
<keyword evidence="2" id="KW-1185">Reference proteome</keyword>
<reference evidence="1 2" key="1">
    <citation type="journal article" date="2022" name="Hortic Res">
        <title>A haplotype resolved chromosomal level avocado genome allows analysis of novel avocado genes.</title>
        <authorList>
            <person name="Nath O."/>
            <person name="Fletcher S.J."/>
            <person name="Hayward A."/>
            <person name="Shaw L.M."/>
            <person name="Masouleh A.K."/>
            <person name="Furtado A."/>
            <person name="Henry R.J."/>
            <person name="Mitter N."/>
        </authorList>
    </citation>
    <scope>NUCLEOTIDE SEQUENCE [LARGE SCALE GENOMIC DNA]</scope>
    <source>
        <strain evidence="2">cv. Hass</strain>
    </source>
</reference>
<dbReference type="EMBL" id="CM056811">
    <property type="protein sequence ID" value="KAJ8635087.1"/>
    <property type="molecule type" value="Genomic_DNA"/>
</dbReference>
<dbReference type="Proteomes" id="UP001234297">
    <property type="component" value="Chromosome 3"/>
</dbReference>
<protein>
    <submittedName>
        <fullName evidence="1">Uncharacterized protein</fullName>
    </submittedName>
</protein>
<comment type="caution">
    <text evidence="1">The sequence shown here is derived from an EMBL/GenBank/DDBJ whole genome shotgun (WGS) entry which is preliminary data.</text>
</comment>
<evidence type="ECO:0000313" key="2">
    <source>
        <dbReference type="Proteomes" id="UP001234297"/>
    </source>
</evidence>
<name>A0ACC2LPT7_PERAE</name>